<keyword evidence="3" id="KW-1185">Reference proteome</keyword>
<dbReference type="EMBL" id="JBHTCF010000001">
    <property type="protein sequence ID" value="MFC7303304.1"/>
    <property type="molecule type" value="Genomic_DNA"/>
</dbReference>
<dbReference type="Proteomes" id="UP001596523">
    <property type="component" value="Unassembled WGS sequence"/>
</dbReference>
<accession>A0ABW2JBB5</accession>
<dbReference type="Gene3D" id="1.20.1260.20">
    <property type="entry name" value="PPE superfamily"/>
    <property type="match status" value="1"/>
</dbReference>
<name>A0ABW2JBB5_9ACTN</name>
<gene>
    <name evidence="2" type="ORF">ACFQVC_03630</name>
</gene>
<sequence>MVSFAYLNEADLSKLETAAKSWGKLRSKYEGLAIEFDRGVHDVLQGNWEGEAASAAFRTMKAATREYQGAADESKRISNLLTDAHTEFSTYQKQLHELVREARKDSYKISDKGRVEDVDSRWDSPTATAAPGFAEERKQGLDSVVNRLEKILMQATAADEACNAALIRDANGADDDRFNGKRTYEKLDAIEADKASHLMKKKGRLTDGEFMELNRLLEANRNDPEFSRRFAVRTGAENTLEKYNEMMNPPPGTQLSKAELAELKEFRKNLGTTIGTATRSDDKADSPDRGITKFQNDLRDMEQRDFNANPSDSAYGLNGFQVTSSLMSEGKWDKGFLQDYGHDLIKAEKQGTSGFQNPDAFWSANGNRTPGMANMGVLDPMTGFMDALGHNPEASTEFLGSETEVGDEKVDHLDYLMEDRHWPEGAAYTGDSDNPKGYNNLGHALESATTGHPYDTPAHGNLPAHNDAQTDIMRRVVEGVSKDDGLAHGGMQDSLGQMTAEYMSDFNRAVANDQSDDMKSLYPVAGSELGLSEQDATRFMMTVGKDPDGYAAINLGQTAYASNLMDYHLQHPDKYGPSTEEAINNIAHNSGEVQGAIGVGRRESNIGDAVEADKAYNESMSRGGSFAAGIVGAGIGVGASFIASPAVGAGVGGVATTITGDLINQIVSGNEQDTKGDAVYSAGKDWEHVKHSTAAVTQDAFQRAAEANGLQNTGDYNSRIADKTTAGIVEAESNLKGYAQDKESE</sequence>
<proteinExistence type="predicted"/>
<evidence type="ECO:0000313" key="2">
    <source>
        <dbReference type="EMBL" id="MFC7303304.1"/>
    </source>
</evidence>
<dbReference type="InterPro" id="IPR038332">
    <property type="entry name" value="PPE_sf"/>
</dbReference>
<dbReference type="RefSeq" id="WP_381826293.1">
    <property type="nucleotide sequence ID" value="NZ_JBHTCF010000001.1"/>
</dbReference>
<dbReference type="InterPro" id="IPR046701">
    <property type="entry name" value="DUF6571"/>
</dbReference>
<organism evidence="2 3">
    <name type="scientific">Streptomyces monticola</name>
    <dbReference type="NCBI Taxonomy" id="2666263"/>
    <lineage>
        <taxon>Bacteria</taxon>
        <taxon>Bacillati</taxon>
        <taxon>Actinomycetota</taxon>
        <taxon>Actinomycetes</taxon>
        <taxon>Kitasatosporales</taxon>
        <taxon>Streptomycetaceae</taxon>
        <taxon>Streptomyces</taxon>
    </lineage>
</organism>
<comment type="caution">
    <text evidence="2">The sequence shown here is derived from an EMBL/GenBank/DDBJ whole genome shotgun (WGS) entry which is preliminary data.</text>
</comment>
<protein>
    <submittedName>
        <fullName evidence="2">DUF6571 family protein</fullName>
    </submittedName>
</protein>
<feature type="domain" description="DUF6571" evidence="1">
    <location>
        <begin position="366"/>
        <end position="703"/>
    </location>
</feature>
<evidence type="ECO:0000313" key="3">
    <source>
        <dbReference type="Proteomes" id="UP001596523"/>
    </source>
</evidence>
<dbReference type="Pfam" id="PF20211">
    <property type="entry name" value="DUF6571"/>
    <property type="match status" value="1"/>
</dbReference>
<reference evidence="3" key="1">
    <citation type="journal article" date="2019" name="Int. J. Syst. Evol. Microbiol.">
        <title>The Global Catalogue of Microorganisms (GCM) 10K type strain sequencing project: providing services to taxonomists for standard genome sequencing and annotation.</title>
        <authorList>
            <consortium name="The Broad Institute Genomics Platform"/>
            <consortium name="The Broad Institute Genome Sequencing Center for Infectious Disease"/>
            <person name="Wu L."/>
            <person name="Ma J."/>
        </authorList>
    </citation>
    <scope>NUCLEOTIDE SEQUENCE [LARGE SCALE GENOMIC DNA]</scope>
    <source>
        <strain evidence="3">SYNS20</strain>
    </source>
</reference>
<evidence type="ECO:0000259" key="1">
    <source>
        <dbReference type="Pfam" id="PF20211"/>
    </source>
</evidence>